<evidence type="ECO:0000313" key="15">
    <source>
        <dbReference type="Proteomes" id="UP000198582"/>
    </source>
</evidence>
<evidence type="ECO:0000256" key="7">
    <source>
        <dbReference type="ARBA" id="ARBA00023277"/>
    </source>
</evidence>
<keyword evidence="2 8" id="KW-0859">Xylose metabolism</keyword>
<dbReference type="EC" id="2.7.1.17" evidence="8 10"/>
<dbReference type="PANTHER" id="PTHR43095:SF5">
    <property type="entry name" value="XYLULOSE KINASE"/>
    <property type="match status" value="1"/>
</dbReference>
<feature type="domain" description="Carbohydrate kinase FGGY N-terminal" evidence="12">
    <location>
        <begin position="6"/>
        <end position="223"/>
    </location>
</feature>
<evidence type="ECO:0000256" key="2">
    <source>
        <dbReference type="ARBA" id="ARBA00022629"/>
    </source>
</evidence>
<comment type="similarity">
    <text evidence="1 8 9">Belongs to the FGGY kinase family.</text>
</comment>
<sequence length="479" mass="48980">MTAELVAGVDSSTQSSKVVVCDARTGEVVRTGRAPHPDGTEVDPAAWWTAFGEATKDVLDGVGAIGIGGQQHGLVTVDEAGEVVRPALLWNDTRSAQAAKDLTEELGGPGVWAKSVGSVPVASFTVTKLRWLAEHEPEHADRVARVLLPHDWLTWRLLGRPETAVTDRGDASGTGYFSPTENTYRLDVLAHAFGGRTPELPTVLGPAEVAGHTENGMLVSAGTGDNMAAALALELAPGDAVVSIGTSGTVFGVAEQGSADASGLVAGFADATGRFLPLTAALNAARVLTAGAAMLGIDLPGFDRLALAAEPGAGGLTLLPYLDGERTPNLPGATGSLHGLTRANMSPENVARASVEGMLCGLAAGLDAVRAQGMAVRRVLLIGGGAQSAAVRAVAPIVFGVPVVIPEVGEYVALGAARQAAWALAGTAEPPAWAEKGPGNRLELDEPTGAQRAAGHEIQQRHLEAREAAHGVPAKFGED</sequence>
<comment type="function">
    <text evidence="8">Catalyzes the phosphorylation of D-xylulose to D-xylulose 5-phosphate.</text>
</comment>
<evidence type="ECO:0000256" key="1">
    <source>
        <dbReference type="ARBA" id="ARBA00009156"/>
    </source>
</evidence>
<evidence type="ECO:0000313" key="14">
    <source>
        <dbReference type="EMBL" id="SEP51703.1"/>
    </source>
</evidence>
<dbReference type="InterPro" id="IPR050406">
    <property type="entry name" value="FGGY_Carb_Kinase"/>
</dbReference>
<dbReference type="AlphaFoldDB" id="A0A1H8YI05"/>
<dbReference type="EMBL" id="FOEF01000017">
    <property type="protein sequence ID" value="SEP51703.1"/>
    <property type="molecule type" value="Genomic_DNA"/>
</dbReference>
<feature type="binding site" evidence="8">
    <location>
        <begin position="71"/>
        <end position="72"/>
    </location>
    <ligand>
        <name>substrate</name>
    </ligand>
</feature>
<dbReference type="Proteomes" id="UP000198582">
    <property type="component" value="Unassembled WGS sequence"/>
</dbReference>
<keyword evidence="7 8" id="KW-0119">Carbohydrate metabolism</keyword>
<dbReference type="InterPro" id="IPR018484">
    <property type="entry name" value="FGGY_N"/>
</dbReference>
<dbReference type="OrthoDB" id="9805576at2"/>
<evidence type="ECO:0000259" key="12">
    <source>
        <dbReference type="Pfam" id="PF00370"/>
    </source>
</evidence>
<dbReference type="SUPFAM" id="SSF53067">
    <property type="entry name" value="Actin-like ATPase domain"/>
    <property type="match status" value="2"/>
</dbReference>
<keyword evidence="15" id="KW-1185">Reference proteome</keyword>
<dbReference type="GO" id="GO:0005524">
    <property type="term" value="F:ATP binding"/>
    <property type="evidence" value="ECO:0007669"/>
    <property type="project" value="UniProtKB-UniRule"/>
</dbReference>
<dbReference type="InterPro" id="IPR018485">
    <property type="entry name" value="FGGY_C"/>
</dbReference>
<evidence type="ECO:0000256" key="4">
    <source>
        <dbReference type="ARBA" id="ARBA00022741"/>
    </source>
</evidence>
<name>A0A1H8YI05_9PSEU</name>
<dbReference type="GO" id="GO:0004856">
    <property type="term" value="F:D-xylulokinase activity"/>
    <property type="evidence" value="ECO:0007669"/>
    <property type="project" value="UniProtKB-UniRule"/>
</dbReference>
<feature type="domain" description="Carbohydrate kinase FGGY C-terminal" evidence="13">
    <location>
        <begin position="240"/>
        <end position="424"/>
    </location>
</feature>
<dbReference type="PIRSF" id="PIRSF000538">
    <property type="entry name" value="GlpK"/>
    <property type="match status" value="1"/>
</dbReference>
<evidence type="ECO:0000256" key="10">
    <source>
        <dbReference type="RuleBase" id="RU364073"/>
    </source>
</evidence>
<comment type="catalytic activity">
    <reaction evidence="8 10">
        <text>D-xylulose + ATP = D-xylulose 5-phosphate + ADP + H(+)</text>
        <dbReference type="Rhea" id="RHEA:10964"/>
        <dbReference type="ChEBI" id="CHEBI:15378"/>
        <dbReference type="ChEBI" id="CHEBI:17140"/>
        <dbReference type="ChEBI" id="CHEBI:30616"/>
        <dbReference type="ChEBI" id="CHEBI:57737"/>
        <dbReference type="ChEBI" id="CHEBI:456216"/>
        <dbReference type="EC" id="2.7.1.17"/>
    </reaction>
</comment>
<dbReference type="Pfam" id="PF00370">
    <property type="entry name" value="FGGY_N"/>
    <property type="match status" value="1"/>
</dbReference>
<keyword evidence="4 8" id="KW-0547">Nucleotide-binding</keyword>
<dbReference type="NCBIfam" id="TIGR01312">
    <property type="entry name" value="XylB"/>
    <property type="match status" value="1"/>
</dbReference>
<protein>
    <recommendedName>
        <fullName evidence="8 10">Xylulose kinase</fullName>
        <shortName evidence="8 10">Xylulokinase</shortName>
        <ecNumber evidence="8 10">2.7.1.17</ecNumber>
    </recommendedName>
</protein>
<keyword evidence="3 8" id="KW-0808">Transferase</keyword>
<evidence type="ECO:0000259" key="13">
    <source>
        <dbReference type="Pfam" id="PF02782"/>
    </source>
</evidence>
<dbReference type="PANTHER" id="PTHR43095">
    <property type="entry name" value="SUGAR KINASE"/>
    <property type="match status" value="1"/>
</dbReference>
<reference evidence="15" key="1">
    <citation type="submission" date="2016-10" db="EMBL/GenBank/DDBJ databases">
        <authorList>
            <person name="Varghese N."/>
            <person name="Submissions S."/>
        </authorList>
    </citation>
    <scope>NUCLEOTIDE SEQUENCE [LARGE SCALE GENOMIC DNA]</scope>
    <source>
        <strain evidence="15">DSM 44993</strain>
    </source>
</reference>
<dbReference type="InterPro" id="IPR006000">
    <property type="entry name" value="Xylulokinase"/>
</dbReference>
<organism evidence="14 15">
    <name type="scientific">Amycolatopsis saalfeldensis</name>
    <dbReference type="NCBI Taxonomy" id="394193"/>
    <lineage>
        <taxon>Bacteria</taxon>
        <taxon>Bacillati</taxon>
        <taxon>Actinomycetota</taxon>
        <taxon>Actinomycetes</taxon>
        <taxon>Pseudonocardiales</taxon>
        <taxon>Pseudonocardiaceae</taxon>
        <taxon>Amycolatopsis</taxon>
    </lineage>
</organism>
<evidence type="ECO:0000256" key="3">
    <source>
        <dbReference type="ARBA" id="ARBA00022679"/>
    </source>
</evidence>
<dbReference type="InterPro" id="IPR018483">
    <property type="entry name" value="Carb_kinase_FGGY_CS"/>
</dbReference>
<dbReference type="HAMAP" id="MF_02220">
    <property type="entry name" value="XylB"/>
    <property type="match status" value="1"/>
</dbReference>
<dbReference type="CDD" id="cd07809">
    <property type="entry name" value="ASKHA_NBD_FGGY_BaXK-like"/>
    <property type="match status" value="1"/>
</dbReference>
<evidence type="ECO:0000256" key="8">
    <source>
        <dbReference type="HAMAP-Rule" id="MF_02220"/>
    </source>
</evidence>
<dbReference type="STRING" id="394193.SAMN04489732_11721"/>
<evidence type="ECO:0000256" key="9">
    <source>
        <dbReference type="RuleBase" id="RU003733"/>
    </source>
</evidence>
<dbReference type="RefSeq" id="WP_091623833.1">
    <property type="nucleotide sequence ID" value="NZ_FOEF01000017.1"/>
</dbReference>
<dbReference type="Gene3D" id="3.30.420.40">
    <property type="match status" value="2"/>
</dbReference>
<feature type="active site" description="Proton acceptor" evidence="8">
    <location>
        <position position="225"/>
    </location>
</feature>
<dbReference type="PROSITE" id="PS00445">
    <property type="entry name" value="FGGY_KINASES_2"/>
    <property type="match status" value="1"/>
</dbReference>
<dbReference type="PROSITE" id="PS00933">
    <property type="entry name" value="FGGY_KINASES_1"/>
    <property type="match status" value="1"/>
</dbReference>
<dbReference type="InterPro" id="IPR000577">
    <property type="entry name" value="Carb_kinase_FGGY"/>
</dbReference>
<keyword evidence="5 8" id="KW-0418">Kinase</keyword>
<accession>A0A1H8YI05</accession>
<dbReference type="Pfam" id="PF02782">
    <property type="entry name" value="FGGY_C"/>
    <property type="match status" value="1"/>
</dbReference>
<feature type="site" description="Important for activity" evidence="8">
    <location>
        <position position="10"/>
    </location>
</feature>
<evidence type="ECO:0000256" key="6">
    <source>
        <dbReference type="ARBA" id="ARBA00022840"/>
    </source>
</evidence>
<feature type="region of interest" description="Disordered" evidence="11">
    <location>
        <begin position="430"/>
        <end position="458"/>
    </location>
</feature>
<proteinExistence type="inferred from homology"/>
<evidence type="ECO:0000256" key="11">
    <source>
        <dbReference type="SAM" id="MobiDB-lite"/>
    </source>
</evidence>
<evidence type="ECO:0000256" key="5">
    <source>
        <dbReference type="ARBA" id="ARBA00022777"/>
    </source>
</evidence>
<dbReference type="InterPro" id="IPR043129">
    <property type="entry name" value="ATPase_NBD"/>
</dbReference>
<dbReference type="GO" id="GO:0042732">
    <property type="term" value="P:D-xylose metabolic process"/>
    <property type="evidence" value="ECO:0007669"/>
    <property type="project" value="UniProtKB-KW"/>
</dbReference>
<keyword evidence="6 8" id="KW-0067">ATP-binding</keyword>
<gene>
    <name evidence="8 10" type="primary">xylB</name>
    <name evidence="14" type="ORF">SAMN04489732_11721</name>
</gene>
<dbReference type="GO" id="GO:0005998">
    <property type="term" value="P:xylulose catabolic process"/>
    <property type="evidence" value="ECO:0007669"/>
    <property type="project" value="UniProtKB-UniRule"/>
</dbReference>